<reference evidence="10 11" key="1">
    <citation type="submission" date="2020-08" db="EMBL/GenBank/DDBJ databases">
        <title>Plant Genome Project.</title>
        <authorList>
            <person name="Zhang R.-G."/>
        </authorList>
    </citation>
    <scope>NUCLEOTIDE SEQUENCE [LARGE SCALE GENOMIC DNA]</scope>
    <source>
        <tissue evidence="10">Rhizome</tissue>
    </source>
</reference>
<gene>
    <name evidence="10" type="ORF">ZIOFF_047124</name>
</gene>
<dbReference type="GO" id="GO:0003677">
    <property type="term" value="F:DNA binding"/>
    <property type="evidence" value="ECO:0007669"/>
    <property type="project" value="UniProtKB-KW"/>
</dbReference>
<evidence type="ECO:0000256" key="5">
    <source>
        <dbReference type="ARBA" id="ARBA00023163"/>
    </source>
</evidence>
<keyword evidence="2" id="KW-0805">Transcription regulation</keyword>
<dbReference type="Gene3D" id="3.30.730.10">
    <property type="entry name" value="AP2/ERF domain"/>
    <property type="match status" value="1"/>
</dbReference>
<feature type="domain" description="AP2/ERF" evidence="9">
    <location>
        <begin position="163"/>
        <end position="223"/>
    </location>
</feature>
<dbReference type="Proteomes" id="UP000734854">
    <property type="component" value="Unassembled WGS sequence"/>
</dbReference>
<dbReference type="Pfam" id="PF00847">
    <property type="entry name" value="AP2"/>
    <property type="match status" value="1"/>
</dbReference>
<dbReference type="InterPro" id="IPR001471">
    <property type="entry name" value="AP2/ERF_dom"/>
</dbReference>
<dbReference type="PROSITE" id="PS51032">
    <property type="entry name" value="AP2_ERF"/>
    <property type="match status" value="1"/>
</dbReference>
<accession>A0A8J5FR16</accession>
<dbReference type="PANTHER" id="PTHR31985">
    <property type="entry name" value="ETHYLENE-RESPONSIVE TRANSCRIPTION FACTOR ERF042-RELATED"/>
    <property type="match status" value="1"/>
</dbReference>
<feature type="region of interest" description="Disordered" evidence="8">
    <location>
        <begin position="253"/>
        <end position="273"/>
    </location>
</feature>
<dbReference type="CDD" id="cd00018">
    <property type="entry name" value="AP2"/>
    <property type="match status" value="1"/>
</dbReference>
<evidence type="ECO:0000256" key="2">
    <source>
        <dbReference type="ARBA" id="ARBA00023015"/>
    </source>
</evidence>
<dbReference type="PANTHER" id="PTHR31985:SF294">
    <property type="entry name" value="DEHYDRATION-RESPONSIVE ELEMENT-BINDING PROTEIN 3-LIKE"/>
    <property type="match status" value="1"/>
</dbReference>
<keyword evidence="3" id="KW-0238">DNA-binding</keyword>
<evidence type="ECO:0000313" key="10">
    <source>
        <dbReference type="EMBL" id="KAG6492174.1"/>
    </source>
</evidence>
<name>A0A8J5FR16_ZINOF</name>
<evidence type="ECO:0000256" key="6">
    <source>
        <dbReference type="ARBA" id="ARBA00023242"/>
    </source>
</evidence>
<dbReference type="InterPro" id="IPR036955">
    <property type="entry name" value="AP2/ERF_dom_sf"/>
</dbReference>
<dbReference type="AlphaFoldDB" id="A0A8J5FR16"/>
<dbReference type="GO" id="GO:0005634">
    <property type="term" value="C:nucleus"/>
    <property type="evidence" value="ECO:0007669"/>
    <property type="project" value="UniProtKB-SubCell"/>
</dbReference>
<dbReference type="FunFam" id="3.30.730.10:FF:000001">
    <property type="entry name" value="Ethylene-responsive transcription factor 2"/>
    <property type="match status" value="1"/>
</dbReference>
<dbReference type="SUPFAM" id="SSF54171">
    <property type="entry name" value="DNA-binding domain"/>
    <property type="match status" value="1"/>
</dbReference>
<comment type="subcellular location">
    <subcellularLocation>
        <location evidence="1">Nucleus</location>
    </subcellularLocation>
</comment>
<evidence type="ECO:0000259" key="9">
    <source>
        <dbReference type="PROSITE" id="PS51032"/>
    </source>
</evidence>
<evidence type="ECO:0000256" key="7">
    <source>
        <dbReference type="ARBA" id="ARBA00024343"/>
    </source>
</evidence>
<dbReference type="InterPro" id="IPR016177">
    <property type="entry name" value="DNA-bd_dom_sf"/>
</dbReference>
<evidence type="ECO:0000256" key="4">
    <source>
        <dbReference type="ARBA" id="ARBA00023159"/>
    </source>
</evidence>
<dbReference type="PRINTS" id="PR00367">
    <property type="entry name" value="ETHRSPELEMNT"/>
</dbReference>
<evidence type="ECO:0000313" key="11">
    <source>
        <dbReference type="Proteomes" id="UP000734854"/>
    </source>
</evidence>
<keyword evidence="4" id="KW-0010">Activator</keyword>
<evidence type="ECO:0000256" key="1">
    <source>
        <dbReference type="ARBA" id="ARBA00004123"/>
    </source>
</evidence>
<dbReference type="GO" id="GO:0003700">
    <property type="term" value="F:DNA-binding transcription factor activity"/>
    <property type="evidence" value="ECO:0007669"/>
    <property type="project" value="InterPro"/>
</dbReference>
<organism evidence="10 11">
    <name type="scientific">Zingiber officinale</name>
    <name type="common">Ginger</name>
    <name type="synonym">Amomum zingiber</name>
    <dbReference type="NCBI Taxonomy" id="94328"/>
    <lineage>
        <taxon>Eukaryota</taxon>
        <taxon>Viridiplantae</taxon>
        <taxon>Streptophyta</taxon>
        <taxon>Embryophyta</taxon>
        <taxon>Tracheophyta</taxon>
        <taxon>Spermatophyta</taxon>
        <taxon>Magnoliopsida</taxon>
        <taxon>Liliopsida</taxon>
        <taxon>Zingiberales</taxon>
        <taxon>Zingiberaceae</taxon>
        <taxon>Zingiber</taxon>
    </lineage>
</organism>
<dbReference type="InterPro" id="IPR051032">
    <property type="entry name" value="AP2/ERF_TF_ERF_subfamily"/>
</dbReference>
<feature type="region of interest" description="Disordered" evidence="8">
    <location>
        <begin position="1"/>
        <end position="23"/>
    </location>
</feature>
<keyword evidence="6" id="KW-0539">Nucleus</keyword>
<sequence>MDEEGSGTIPTDPRSHTTTEHAGVGPAYLITNIKSPHDLIRCRAVEPLKGELKVSSAQVLLVCKADWGPAAAPPPPSSTKGLSRLHSLRCHRSPPTYSAPIIWHVMVVHIKCTSSDSGAKSTVSSTSPSASSSSTSPPNRGSPEAAPSRNRRAAGDGNRHRPVYRGVRMRAWGKWVSEIREPRKTSRIWLGTFATAEMAARAHDAAALAVKGPAAAAALLNFPHLSATLPRPASLSPRDVREAAARAAAMVQPSGATSTVSDEPEDAVAAASPTDELPEIVELPRLDDDEIFGTAAAQFIFHDSFDSWTYPPLCPAGEENLDGDHSLALEALFYSI</sequence>
<keyword evidence="5" id="KW-0804">Transcription</keyword>
<dbReference type="EMBL" id="JACMSC010000013">
    <property type="protein sequence ID" value="KAG6492174.1"/>
    <property type="molecule type" value="Genomic_DNA"/>
</dbReference>
<keyword evidence="11" id="KW-1185">Reference proteome</keyword>
<dbReference type="SMART" id="SM00380">
    <property type="entry name" value="AP2"/>
    <property type="match status" value="1"/>
</dbReference>
<proteinExistence type="inferred from homology"/>
<evidence type="ECO:0000256" key="8">
    <source>
        <dbReference type="SAM" id="MobiDB-lite"/>
    </source>
</evidence>
<feature type="compositionally biased region" description="Low complexity" evidence="8">
    <location>
        <begin position="117"/>
        <end position="143"/>
    </location>
</feature>
<evidence type="ECO:0000256" key="3">
    <source>
        <dbReference type="ARBA" id="ARBA00023125"/>
    </source>
</evidence>
<comment type="caution">
    <text evidence="10">The sequence shown here is derived from an EMBL/GenBank/DDBJ whole genome shotgun (WGS) entry which is preliminary data.</text>
</comment>
<feature type="region of interest" description="Disordered" evidence="8">
    <location>
        <begin position="117"/>
        <end position="162"/>
    </location>
</feature>
<protein>
    <recommendedName>
        <fullName evidence="9">AP2/ERF domain-containing protein</fullName>
    </recommendedName>
</protein>
<comment type="similarity">
    <text evidence="7">Belongs to the AP2/ERF transcription factor family. ERF subfamily.</text>
</comment>